<evidence type="ECO:0000256" key="8">
    <source>
        <dbReference type="ARBA" id="ARBA00022840"/>
    </source>
</evidence>
<comment type="caution">
    <text evidence="15">The sequence shown here is derived from an EMBL/GenBank/DDBJ whole genome shotgun (WGS) entry which is preliminary data.</text>
</comment>
<dbReference type="InterPro" id="IPR032828">
    <property type="entry name" value="PolyA_RNA-bd"/>
</dbReference>
<dbReference type="PANTHER" id="PTHR46173">
    <property type="entry name" value="CCA TRNA NUCLEOTIDYLTRANSFERASE 1, MITOCHONDRIAL"/>
    <property type="match status" value="1"/>
</dbReference>
<dbReference type="Pfam" id="PF12627">
    <property type="entry name" value="PolyA_pol_RNAbd"/>
    <property type="match status" value="1"/>
</dbReference>
<keyword evidence="10 11" id="KW-0694">RNA-binding</keyword>
<dbReference type="SUPFAM" id="SSF81301">
    <property type="entry name" value="Nucleotidyltransferase"/>
    <property type="match status" value="1"/>
</dbReference>
<dbReference type="Gene3D" id="1.10.3090.10">
    <property type="entry name" value="cca-adding enzyme, domain 2"/>
    <property type="match status" value="1"/>
</dbReference>
<feature type="binding site" evidence="11">
    <location>
        <position position="41"/>
    </location>
    <ligand>
        <name>CTP</name>
        <dbReference type="ChEBI" id="CHEBI:37563"/>
    </ligand>
</feature>
<evidence type="ECO:0000256" key="5">
    <source>
        <dbReference type="ARBA" id="ARBA00022723"/>
    </source>
</evidence>
<feature type="domain" description="Poly A polymerase head" evidence="12">
    <location>
        <begin position="36"/>
        <end position="156"/>
    </location>
</feature>
<feature type="binding site" evidence="11">
    <location>
        <position position="41"/>
    </location>
    <ligand>
        <name>ATP</name>
        <dbReference type="ChEBI" id="CHEBI:30616"/>
    </ligand>
</feature>
<gene>
    <name evidence="11" type="primary">cca</name>
    <name evidence="15" type="ORF">ACFSJF_16330</name>
</gene>
<evidence type="ECO:0000256" key="2">
    <source>
        <dbReference type="ARBA" id="ARBA00022679"/>
    </source>
</evidence>
<comment type="catalytic activity">
    <reaction evidence="11">
        <text>a tRNA with a 3' CCA end + 2 CTP + ATP = a tRNA with a 3' CCACCA end + 3 diphosphate</text>
        <dbReference type="Rhea" id="RHEA:76235"/>
        <dbReference type="Rhea" id="RHEA-COMP:10468"/>
        <dbReference type="Rhea" id="RHEA-COMP:18655"/>
        <dbReference type="ChEBI" id="CHEBI:30616"/>
        <dbReference type="ChEBI" id="CHEBI:33019"/>
        <dbReference type="ChEBI" id="CHEBI:37563"/>
        <dbReference type="ChEBI" id="CHEBI:83071"/>
        <dbReference type="ChEBI" id="CHEBI:195187"/>
    </reaction>
</comment>
<evidence type="ECO:0000259" key="14">
    <source>
        <dbReference type="Pfam" id="PF13735"/>
    </source>
</evidence>
<feature type="domain" description="tRNA nucleotidyltransferase/poly(A) polymerase RNA and SrmB- binding" evidence="13">
    <location>
        <begin position="183"/>
        <end position="242"/>
    </location>
</feature>
<comment type="subunit">
    <text evidence="11">Homodimer.</text>
</comment>
<dbReference type="InterPro" id="IPR050264">
    <property type="entry name" value="Bact_CCA-adding_enz_type3_sf"/>
</dbReference>
<feature type="binding site" evidence="11">
    <location>
        <position position="171"/>
    </location>
    <ligand>
        <name>ATP</name>
        <dbReference type="ChEBI" id="CHEBI:30616"/>
    </ligand>
</feature>
<protein>
    <recommendedName>
        <fullName evidence="11">CCA-adding enzyme</fullName>
        <ecNumber evidence="11">2.7.7.72</ecNumber>
    </recommendedName>
    <alternativeName>
        <fullName evidence="11">CCA tRNA nucleotidyltransferase</fullName>
    </alternativeName>
    <alternativeName>
        <fullName evidence="11">tRNA CCA-pyrophosphorylase</fullName>
    </alternativeName>
    <alternativeName>
        <fullName evidence="11">tRNA adenylyl-/cytidylyl- transferase</fullName>
    </alternativeName>
    <alternativeName>
        <fullName evidence="11">tRNA nucleotidyltransferase</fullName>
    </alternativeName>
    <alternativeName>
        <fullName evidence="11">tRNA-NT</fullName>
    </alternativeName>
</protein>
<evidence type="ECO:0000259" key="13">
    <source>
        <dbReference type="Pfam" id="PF12627"/>
    </source>
</evidence>
<keyword evidence="7 11" id="KW-0692">RNA repair</keyword>
<evidence type="ECO:0000256" key="1">
    <source>
        <dbReference type="ARBA" id="ARBA00001946"/>
    </source>
</evidence>
<dbReference type="EMBL" id="JBHUHQ010000021">
    <property type="protein sequence ID" value="MFD2045844.1"/>
    <property type="molecule type" value="Genomic_DNA"/>
</dbReference>
<comment type="similarity">
    <text evidence="11">Belongs to the tRNA nucleotidyltransferase/poly(A) polymerase family. Bacterial CCA-adding enzyme type 3 subfamily.</text>
</comment>
<evidence type="ECO:0000256" key="11">
    <source>
        <dbReference type="HAMAP-Rule" id="MF_01263"/>
    </source>
</evidence>
<feature type="binding site" evidence="11">
    <location>
        <position position="56"/>
    </location>
    <ligand>
        <name>Mg(2+)</name>
        <dbReference type="ChEBI" id="CHEBI:18420"/>
    </ligand>
</feature>
<feature type="binding site" evidence="11">
    <location>
        <position position="174"/>
    </location>
    <ligand>
        <name>CTP</name>
        <dbReference type="ChEBI" id="CHEBI:37563"/>
    </ligand>
</feature>
<keyword evidence="4 11" id="KW-0548">Nucleotidyltransferase</keyword>
<feature type="binding site" evidence="11">
    <location>
        <position position="44"/>
    </location>
    <ligand>
        <name>CTP</name>
        <dbReference type="ChEBI" id="CHEBI:37563"/>
    </ligand>
</feature>
<dbReference type="Pfam" id="PF13735">
    <property type="entry name" value="tRNA_NucTran2_2"/>
    <property type="match status" value="1"/>
</dbReference>
<keyword evidence="9 11" id="KW-0460">Magnesium</keyword>
<dbReference type="PANTHER" id="PTHR46173:SF1">
    <property type="entry name" value="CCA TRNA NUCLEOTIDYLTRANSFERASE 1, MITOCHONDRIAL"/>
    <property type="match status" value="1"/>
</dbReference>
<evidence type="ECO:0000259" key="12">
    <source>
        <dbReference type="Pfam" id="PF01743"/>
    </source>
</evidence>
<dbReference type="InterPro" id="IPR043519">
    <property type="entry name" value="NT_sf"/>
</dbReference>
<evidence type="ECO:0000313" key="15">
    <source>
        <dbReference type="EMBL" id="MFD2045844.1"/>
    </source>
</evidence>
<dbReference type="InterPro" id="IPR002646">
    <property type="entry name" value="PolA_pol_head_dom"/>
</dbReference>
<dbReference type="Pfam" id="PF01743">
    <property type="entry name" value="PolyA_pol"/>
    <property type="match status" value="1"/>
</dbReference>
<feature type="binding site" evidence="11">
    <location>
        <position position="168"/>
    </location>
    <ligand>
        <name>CTP</name>
        <dbReference type="ChEBI" id="CHEBI:37563"/>
    </ligand>
</feature>
<keyword evidence="16" id="KW-1185">Reference proteome</keyword>
<dbReference type="InterPro" id="IPR032810">
    <property type="entry name" value="CCA-adding_enz_C"/>
</dbReference>
<evidence type="ECO:0000256" key="10">
    <source>
        <dbReference type="ARBA" id="ARBA00022884"/>
    </source>
</evidence>
<dbReference type="SUPFAM" id="SSF81891">
    <property type="entry name" value="Poly A polymerase C-terminal region-like"/>
    <property type="match status" value="1"/>
</dbReference>
<comment type="miscellaneous">
    <text evidence="11">A single active site specifically recognizes both ATP and CTP and is responsible for their addition.</text>
</comment>
<accession>A0ABW4W297</accession>
<evidence type="ECO:0000256" key="9">
    <source>
        <dbReference type="ARBA" id="ARBA00022842"/>
    </source>
</evidence>
<evidence type="ECO:0000256" key="4">
    <source>
        <dbReference type="ARBA" id="ARBA00022695"/>
    </source>
</evidence>
<proteinExistence type="inferred from homology"/>
<dbReference type="EC" id="2.7.7.72" evidence="11"/>
<comment type="cofactor">
    <cofactor evidence="1 11">
        <name>Mg(2+)</name>
        <dbReference type="ChEBI" id="CHEBI:18420"/>
    </cofactor>
</comment>
<dbReference type="Gene3D" id="1.20.58.560">
    <property type="match status" value="1"/>
</dbReference>
<comment type="function">
    <text evidence="11">Catalyzes the addition and repair of the essential 3'-terminal CCA sequence in tRNAs without using a nucleic acid template. Adds these three nucleotides in the order of C, C, and A to the tRNA nucleotide-73, using CTP and ATP as substrates and producing inorganic pyrophosphate. tRNA 3'-terminal CCA addition is required both for tRNA processing and repair. Also involved in tRNA surveillance by mediating tandem CCA addition to generate a CCACCA at the 3' terminus of unstable tRNAs. While stable tRNAs receive only 3'-terminal CCA, unstable tRNAs are marked with CCACCA and rapidly degraded.</text>
</comment>
<keyword evidence="2 11" id="KW-0808">Transferase</keyword>
<organism evidence="15 16">
    <name type="scientific">Ornithinibacillus salinisoli</name>
    <dbReference type="NCBI Taxonomy" id="1848459"/>
    <lineage>
        <taxon>Bacteria</taxon>
        <taxon>Bacillati</taxon>
        <taxon>Bacillota</taxon>
        <taxon>Bacilli</taxon>
        <taxon>Bacillales</taxon>
        <taxon>Bacillaceae</taxon>
        <taxon>Ornithinibacillus</taxon>
    </lineage>
</organism>
<reference evidence="16" key="1">
    <citation type="journal article" date="2019" name="Int. J. Syst. Evol. Microbiol.">
        <title>The Global Catalogue of Microorganisms (GCM) 10K type strain sequencing project: providing services to taxonomists for standard genome sequencing and annotation.</title>
        <authorList>
            <consortium name="The Broad Institute Genomics Platform"/>
            <consortium name="The Broad Institute Genome Sequencing Center for Infectious Disease"/>
            <person name="Wu L."/>
            <person name="Ma J."/>
        </authorList>
    </citation>
    <scope>NUCLEOTIDE SEQUENCE [LARGE SCALE GENOMIC DNA]</scope>
    <source>
        <strain evidence="16">R28</strain>
    </source>
</reference>
<evidence type="ECO:0000313" key="16">
    <source>
        <dbReference type="Proteomes" id="UP001597383"/>
    </source>
</evidence>
<sequence>MMRCYKQKKNGDRMLKGPFIDAKEIINKIEKNGHQAYYVGGCVRDLLLQRPIGDIDIATSAPPTKILEIFDHVIPVGMEHGTVIVRQKGVSYEVTTFRVEGNYSDHRHPDTVQFIDQIDKDLERRDFTINALAMNREGCIIDLFDGKADLYKKVIRTVGNGVERFYEDPLRIIRALRFSSQLGFQIETNTLTAMNQVKHQILTIAIERMTTEMSKLVQGKYVHHGFAYLQKTKIYDYLPILKKHPYIIDKISTKIKPLGSLSELFALFYMIETSISISTWVKSWKCSNKVRREASHLVDALKYYEKNGLNQWLVYQLPSEYHDGFVRLVNLVFENLSVSKTEVASYERTLPIRSKKELDIDGNDLVELFPHLNRGPWIQHKLQELEKEVVFGKLNNNRNLLKEWIKWNPPEIN</sequence>
<dbReference type="Gene3D" id="1.10.246.80">
    <property type="match status" value="1"/>
</dbReference>
<feature type="binding site" evidence="11">
    <location>
        <position position="54"/>
    </location>
    <ligand>
        <name>Mg(2+)</name>
        <dbReference type="ChEBI" id="CHEBI:18420"/>
    </ligand>
</feature>
<feature type="binding site" evidence="11">
    <location>
        <position position="171"/>
    </location>
    <ligand>
        <name>CTP</name>
        <dbReference type="ChEBI" id="CHEBI:37563"/>
    </ligand>
</feature>
<feature type="binding site" evidence="11">
    <location>
        <position position="44"/>
    </location>
    <ligand>
        <name>ATP</name>
        <dbReference type="ChEBI" id="CHEBI:30616"/>
    </ligand>
</feature>
<evidence type="ECO:0000256" key="6">
    <source>
        <dbReference type="ARBA" id="ARBA00022741"/>
    </source>
</evidence>
<dbReference type="HAMAP" id="MF_01263">
    <property type="entry name" value="CCA_bact_type3"/>
    <property type="match status" value="1"/>
</dbReference>
<dbReference type="GO" id="GO:0004810">
    <property type="term" value="F:CCA tRNA nucleotidyltransferase activity"/>
    <property type="evidence" value="ECO:0007669"/>
    <property type="project" value="UniProtKB-EC"/>
</dbReference>
<dbReference type="CDD" id="cd05398">
    <property type="entry name" value="NT_ClassII-CCAase"/>
    <property type="match status" value="1"/>
</dbReference>
<evidence type="ECO:0000256" key="3">
    <source>
        <dbReference type="ARBA" id="ARBA00022694"/>
    </source>
</evidence>
<feature type="binding site" evidence="11">
    <location>
        <position position="125"/>
    </location>
    <ligand>
        <name>ATP</name>
        <dbReference type="ChEBI" id="CHEBI:30616"/>
    </ligand>
</feature>
<feature type="binding site" evidence="11">
    <location>
        <position position="177"/>
    </location>
    <ligand>
        <name>ATP</name>
        <dbReference type="ChEBI" id="CHEBI:30616"/>
    </ligand>
</feature>
<keyword evidence="5 11" id="KW-0479">Metal-binding</keyword>
<dbReference type="Gene3D" id="3.30.460.10">
    <property type="entry name" value="Beta Polymerase, domain 2"/>
    <property type="match status" value="1"/>
</dbReference>
<feature type="binding site" evidence="11">
    <location>
        <position position="125"/>
    </location>
    <ligand>
        <name>CTP</name>
        <dbReference type="ChEBI" id="CHEBI:37563"/>
    </ligand>
</feature>
<evidence type="ECO:0000256" key="7">
    <source>
        <dbReference type="ARBA" id="ARBA00022800"/>
    </source>
</evidence>
<feature type="binding site" evidence="11">
    <location>
        <position position="168"/>
    </location>
    <ligand>
        <name>ATP</name>
        <dbReference type="ChEBI" id="CHEBI:30616"/>
    </ligand>
</feature>
<keyword evidence="8 11" id="KW-0067">ATP-binding</keyword>
<feature type="domain" description="CCA-adding enzyme C-terminal" evidence="14">
    <location>
        <begin position="266"/>
        <end position="405"/>
    </location>
</feature>
<dbReference type="NCBIfam" id="NF009814">
    <property type="entry name" value="PRK13299.1"/>
    <property type="match status" value="1"/>
</dbReference>
<dbReference type="Proteomes" id="UP001597383">
    <property type="component" value="Unassembled WGS sequence"/>
</dbReference>
<keyword evidence="6 11" id="KW-0547">Nucleotide-binding</keyword>
<feature type="binding site" evidence="11">
    <location>
        <position position="174"/>
    </location>
    <ligand>
        <name>ATP</name>
        <dbReference type="ChEBI" id="CHEBI:30616"/>
    </ligand>
</feature>
<feature type="binding site" evidence="11">
    <location>
        <position position="177"/>
    </location>
    <ligand>
        <name>CTP</name>
        <dbReference type="ChEBI" id="CHEBI:37563"/>
    </ligand>
</feature>
<comment type="catalytic activity">
    <reaction evidence="11">
        <text>a tRNA precursor + 2 CTP + ATP = a tRNA with a 3' CCA end + 3 diphosphate</text>
        <dbReference type="Rhea" id="RHEA:14433"/>
        <dbReference type="Rhea" id="RHEA-COMP:10465"/>
        <dbReference type="Rhea" id="RHEA-COMP:10468"/>
        <dbReference type="ChEBI" id="CHEBI:30616"/>
        <dbReference type="ChEBI" id="CHEBI:33019"/>
        <dbReference type="ChEBI" id="CHEBI:37563"/>
        <dbReference type="ChEBI" id="CHEBI:74896"/>
        <dbReference type="ChEBI" id="CHEBI:83071"/>
        <dbReference type="EC" id="2.7.7.72"/>
    </reaction>
</comment>
<keyword evidence="3 11" id="KW-0819">tRNA processing</keyword>
<dbReference type="RefSeq" id="WP_377557229.1">
    <property type="nucleotide sequence ID" value="NZ_JBHUMI010000016.1"/>
</dbReference>
<dbReference type="InterPro" id="IPR023068">
    <property type="entry name" value="CCA-adding_enz_firmicutes"/>
</dbReference>
<name>A0ABW4W297_9BACI</name>